<feature type="domain" description="Core-binding (CB)" evidence="5">
    <location>
        <begin position="98"/>
        <end position="179"/>
    </location>
</feature>
<evidence type="ECO:0000313" key="6">
    <source>
        <dbReference type="EMBL" id="PXW52258.1"/>
    </source>
</evidence>
<dbReference type="InterPro" id="IPR025166">
    <property type="entry name" value="Integrase_DNA_bind_dom"/>
</dbReference>
<comment type="similarity">
    <text evidence="1">Belongs to the 'phage' integrase family.</text>
</comment>
<dbReference type="Pfam" id="PF22022">
    <property type="entry name" value="Phage_int_M"/>
    <property type="match status" value="1"/>
</dbReference>
<dbReference type="AlphaFoldDB" id="A0A2V3TUK3"/>
<sequence>MALTDDAIRSAKPGSKPVKLSDRGGLHLLVTPAGGRLWRLAYRYEGKQKQLAFGAYPIVTLADARKARDEAKRLLVAGTDPGDQAKLERITKASQSASTFGVLADEYLAKLAREGKAEATITKVTWLLDFARPALGTRPIKEISAAELLAALRKVEARGRHETARRLRSTIGSVFRYAIATARADNDPTFALQGALTTPKVKPRAAIPRKTPLEPY</sequence>
<dbReference type="EMBL" id="QJJK01000017">
    <property type="protein sequence ID" value="PXW52258.1"/>
    <property type="molecule type" value="Genomic_DNA"/>
</dbReference>
<gene>
    <name evidence="6" type="ORF">C7450_117122</name>
</gene>
<name>A0A2V3TUK3_9HYPH</name>
<dbReference type="RefSeq" id="WP_342588563.1">
    <property type="nucleotide sequence ID" value="NZ_JAHBRY010000001.1"/>
</dbReference>
<dbReference type="GO" id="GO:0015074">
    <property type="term" value="P:DNA integration"/>
    <property type="evidence" value="ECO:0007669"/>
    <property type="project" value="UniProtKB-KW"/>
</dbReference>
<evidence type="ECO:0000256" key="2">
    <source>
        <dbReference type="ARBA" id="ARBA00022908"/>
    </source>
</evidence>
<dbReference type="InterPro" id="IPR053876">
    <property type="entry name" value="Phage_int_M"/>
</dbReference>
<dbReference type="Proteomes" id="UP000248021">
    <property type="component" value="Unassembled WGS sequence"/>
</dbReference>
<evidence type="ECO:0000256" key="4">
    <source>
        <dbReference type="PROSITE-ProRule" id="PRU01248"/>
    </source>
</evidence>
<evidence type="ECO:0000256" key="3">
    <source>
        <dbReference type="ARBA" id="ARBA00023125"/>
    </source>
</evidence>
<evidence type="ECO:0000313" key="7">
    <source>
        <dbReference type="Proteomes" id="UP000248021"/>
    </source>
</evidence>
<dbReference type="InterPro" id="IPR044068">
    <property type="entry name" value="CB"/>
</dbReference>
<dbReference type="Gene3D" id="3.30.160.390">
    <property type="entry name" value="Integrase, DNA-binding domain"/>
    <property type="match status" value="1"/>
</dbReference>
<dbReference type="PANTHER" id="PTHR30629:SF2">
    <property type="entry name" value="PROPHAGE INTEGRASE INTS-RELATED"/>
    <property type="match status" value="1"/>
</dbReference>
<dbReference type="GO" id="GO:0003677">
    <property type="term" value="F:DNA binding"/>
    <property type="evidence" value="ECO:0007669"/>
    <property type="project" value="UniProtKB-UniRule"/>
</dbReference>
<dbReference type="InterPro" id="IPR010998">
    <property type="entry name" value="Integrase_recombinase_N"/>
</dbReference>
<proteinExistence type="inferred from homology"/>
<dbReference type="InterPro" id="IPR050808">
    <property type="entry name" value="Phage_Integrase"/>
</dbReference>
<evidence type="ECO:0000259" key="5">
    <source>
        <dbReference type="PROSITE" id="PS51900"/>
    </source>
</evidence>
<dbReference type="PROSITE" id="PS51900">
    <property type="entry name" value="CB"/>
    <property type="match status" value="1"/>
</dbReference>
<dbReference type="PANTHER" id="PTHR30629">
    <property type="entry name" value="PROPHAGE INTEGRASE"/>
    <property type="match status" value="1"/>
</dbReference>
<protein>
    <submittedName>
        <fullName evidence="6">Uncharacterized protein DUF4102</fullName>
    </submittedName>
</protein>
<keyword evidence="3 4" id="KW-0238">DNA-binding</keyword>
<keyword evidence="7" id="KW-1185">Reference proteome</keyword>
<keyword evidence="2" id="KW-0229">DNA integration</keyword>
<organism evidence="6 7">
    <name type="scientific">Chelatococcus asaccharovorans</name>
    <dbReference type="NCBI Taxonomy" id="28210"/>
    <lineage>
        <taxon>Bacteria</taxon>
        <taxon>Pseudomonadati</taxon>
        <taxon>Pseudomonadota</taxon>
        <taxon>Alphaproteobacteria</taxon>
        <taxon>Hyphomicrobiales</taxon>
        <taxon>Chelatococcaceae</taxon>
        <taxon>Chelatococcus</taxon>
    </lineage>
</organism>
<evidence type="ECO:0000256" key="1">
    <source>
        <dbReference type="ARBA" id="ARBA00008857"/>
    </source>
</evidence>
<comment type="caution">
    <text evidence="6">The sequence shown here is derived from an EMBL/GenBank/DDBJ whole genome shotgun (WGS) entry which is preliminary data.</text>
</comment>
<reference evidence="6 7" key="1">
    <citation type="submission" date="2018-05" db="EMBL/GenBank/DDBJ databases">
        <title>Genomic Encyclopedia of Type Strains, Phase IV (KMG-IV): sequencing the most valuable type-strain genomes for metagenomic binning, comparative biology and taxonomic classification.</title>
        <authorList>
            <person name="Goeker M."/>
        </authorList>
    </citation>
    <scope>NUCLEOTIDE SEQUENCE [LARGE SCALE GENOMIC DNA]</scope>
    <source>
        <strain evidence="6 7">DSM 6462</strain>
    </source>
</reference>
<dbReference type="InterPro" id="IPR011010">
    <property type="entry name" value="DNA_brk_join_enz"/>
</dbReference>
<dbReference type="Gene3D" id="1.10.150.130">
    <property type="match status" value="1"/>
</dbReference>
<dbReference type="Pfam" id="PF13356">
    <property type="entry name" value="Arm-DNA-bind_3"/>
    <property type="match status" value="1"/>
</dbReference>
<dbReference type="SUPFAM" id="SSF56349">
    <property type="entry name" value="DNA breaking-rejoining enzymes"/>
    <property type="match status" value="1"/>
</dbReference>
<dbReference type="InterPro" id="IPR038488">
    <property type="entry name" value="Integrase_DNA-bd_sf"/>
</dbReference>
<accession>A0A2V3TUK3</accession>